<evidence type="ECO:0000313" key="3">
    <source>
        <dbReference type="Proteomes" id="UP000613974"/>
    </source>
</evidence>
<gene>
    <name evidence="2" type="ORF">Snoj_32800</name>
</gene>
<dbReference type="RefSeq" id="WP_189747175.1">
    <property type="nucleotide sequence ID" value="NZ_BMRL01000025.1"/>
</dbReference>
<protein>
    <recommendedName>
        <fullName evidence="4">DUF4185 domain-containing protein</fullName>
    </recommendedName>
</protein>
<dbReference type="Proteomes" id="UP000613974">
    <property type="component" value="Unassembled WGS sequence"/>
</dbReference>
<reference evidence="3" key="1">
    <citation type="submission" date="2023-07" db="EMBL/GenBank/DDBJ databases">
        <title>Whole genome shotgun sequence of Streptomyces nojiriensis NBRC 13794.</title>
        <authorList>
            <person name="Komaki H."/>
            <person name="Tamura T."/>
        </authorList>
    </citation>
    <scope>NUCLEOTIDE SEQUENCE [LARGE SCALE GENOMIC DNA]</scope>
    <source>
        <strain evidence="3">NBRC 13794</strain>
    </source>
</reference>
<feature type="chain" id="PRO_5047008733" description="DUF4185 domain-containing protein" evidence="1">
    <location>
        <begin position="18"/>
        <end position="378"/>
    </location>
</feature>
<feature type="signal peptide" evidence="1">
    <location>
        <begin position="1"/>
        <end position="17"/>
    </location>
</feature>
<keyword evidence="3" id="KW-1185">Reference proteome</keyword>
<proteinExistence type="predicted"/>
<evidence type="ECO:0000256" key="1">
    <source>
        <dbReference type="SAM" id="SignalP"/>
    </source>
</evidence>
<sequence>MAGSLLAALGMTAPAQAAAGATAASCKPSIQVLQKLPATDDPHPSPWVRHTQVSAIAPGQSRLAVGMSGMKPAYWIGEQVYAVPVPEGSSTGRVKDVNRSGLMVGQVTTGDGSKAFSYRHGDPAITVLPGGDEASGVNDRGVIVGSLWDAARNRTVGVEWSHGRPRRELPPPAGYMLSQMSGLNNAGQVSGNAWELERRPGRQFLAVPGLYWPAYPDSAPSVLAPFDDTGDHHVTRGIDDSGRIVGYAKRGQGPDTAEYAVVWNRPDGPAVYAPWAPGAIGGTFDAISPNTGVAVGLAEFAYASPRPPDSPPARAQYWTGKGPMRVLPGLGPALFTAAFAVTDDDRVGGAALDAQNRVRPVIWTCASKQAYVLESPRP</sequence>
<evidence type="ECO:0008006" key="4">
    <source>
        <dbReference type="Google" id="ProtNLM"/>
    </source>
</evidence>
<keyword evidence="1" id="KW-0732">Signal</keyword>
<evidence type="ECO:0000313" key="2">
    <source>
        <dbReference type="EMBL" id="GHI69362.1"/>
    </source>
</evidence>
<dbReference type="EMBL" id="BNEC01000005">
    <property type="protein sequence ID" value="GHI69362.1"/>
    <property type="molecule type" value="Genomic_DNA"/>
</dbReference>
<organism evidence="2 3">
    <name type="scientific">Streptomyces nojiriensis</name>
    <dbReference type="NCBI Taxonomy" id="66374"/>
    <lineage>
        <taxon>Bacteria</taxon>
        <taxon>Bacillati</taxon>
        <taxon>Actinomycetota</taxon>
        <taxon>Actinomycetes</taxon>
        <taxon>Kitasatosporales</taxon>
        <taxon>Streptomycetaceae</taxon>
        <taxon>Streptomyces</taxon>
    </lineage>
</organism>
<name>A0ABQ3SN16_9ACTN</name>
<dbReference type="GeneID" id="95587645"/>
<comment type="caution">
    <text evidence="2">The sequence shown here is derived from an EMBL/GenBank/DDBJ whole genome shotgun (WGS) entry which is preliminary data.</text>
</comment>
<accession>A0ABQ3SN16</accession>